<proteinExistence type="predicted"/>
<dbReference type="AlphaFoldDB" id="A0A4R1F6G1"/>
<sequence>MSETVRVLVPDHLDLVGVINKALEFAFELRLANDPTIDRDGDPWRLPDQLVATELQAALEAIVAHSWRFDIGHDTAGRDTAIPVNHNGTEHMGVYVTTATRQQLTLLTAALELMIQAETTRATQRLPALDEVTQFLDRWNEIDEHADADASLSDWRTVIRILGLAIAAAPSARGDRPARLYTSEGTDARLQPAAAAEGTSPAADTAVVLARLDAGDGRSIDLDGEAWEAWQRLTAEWHGAVYGARSNSHDALLSSWAY</sequence>
<gene>
    <name evidence="1" type="ORF">DFR71_6156</name>
</gene>
<evidence type="ECO:0000313" key="1">
    <source>
        <dbReference type="EMBL" id="TCJ89867.1"/>
    </source>
</evidence>
<dbReference type="OrthoDB" id="3637750at2"/>
<keyword evidence="2" id="KW-1185">Reference proteome</keyword>
<evidence type="ECO:0000313" key="2">
    <source>
        <dbReference type="Proteomes" id="UP000294856"/>
    </source>
</evidence>
<dbReference type="EMBL" id="SMFR01000008">
    <property type="protein sequence ID" value="TCJ89867.1"/>
    <property type="molecule type" value="Genomic_DNA"/>
</dbReference>
<name>A0A4R1F6G1_9NOCA</name>
<organism evidence="1 2">
    <name type="scientific">Nocardia alba</name>
    <dbReference type="NCBI Taxonomy" id="225051"/>
    <lineage>
        <taxon>Bacteria</taxon>
        <taxon>Bacillati</taxon>
        <taxon>Actinomycetota</taxon>
        <taxon>Actinomycetes</taxon>
        <taxon>Mycobacteriales</taxon>
        <taxon>Nocardiaceae</taxon>
        <taxon>Nocardia</taxon>
    </lineage>
</organism>
<dbReference type="Proteomes" id="UP000294856">
    <property type="component" value="Unassembled WGS sequence"/>
</dbReference>
<protein>
    <submittedName>
        <fullName evidence="1">Uncharacterized protein</fullName>
    </submittedName>
</protein>
<reference evidence="1 2" key="1">
    <citation type="submission" date="2019-03" db="EMBL/GenBank/DDBJ databases">
        <title>Genomic Encyclopedia of Type Strains, Phase IV (KMG-IV): sequencing the most valuable type-strain genomes for metagenomic binning, comparative biology and taxonomic classification.</title>
        <authorList>
            <person name="Goeker M."/>
        </authorList>
    </citation>
    <scope>NUCLEOTIDE SEQUENCE [LARGE SCALE GENOMIC DNA]</scope>
    <source>
        <strain evidence="1 2">DSM 44684</strain>
    </source>
</reference>
<dbReference type="RefSeq" id="WP_132370333.1">
    <property type="nucleotide sequence ID" value="NZ_SMFR01000008.1"/>
</dbReference>
<dbReference type="STRING" id="1210063.GCA_001612665_05737"/>
<accession>A0A4R1F6G1</accession>
<comment type="caution">
    <text evidence="1">The sequence shown here is derived from an EMBL/GenBank/DDBJ whole genome shotgun (WGS) entry which is preliminary data.</text>
</comment>